<feature type="compositionally biased region" description="Basic and acidic residues" evidence="1">
    <location>
        <begin position="18"/>
        <end position="28"/>
    </location>
</feature>
<evidence type="ECO:0000256" key="1">
    <source>
        <dbReference type="SAM" id="MobiDB-lite"/>
    </source>
</evidence>
<keyword evidence="3" id="KW-1185">Reference proteome</keyword>
<feature type="compositionally biased region" description="Basic residues" evidence="1">
    <location>
        <begin position="48"/>
        <end position="60"/>
    </location>
</feature>
<dbReference type="OrthoDB" id="5980952at2759"/>
<accession>A0A9W9YK64</accession>
<dbReference type="EMBL" id="MU827331">
    <property type="protein sequence ID" value="KAJ7354876.1"/>
    <property type="molecule type" value="Genomic_DNA"/>
</dbReference>
<feature type="region of interest" description="Disordered" evidence="1">
    <location>
        <begin position="1"/>
        <end position="76"/>
    </location>
</feature>
<comment type="caution">
    <text evidence="2">The sequence shown here is derived from an EMBL/GenBank/DDBJ whole genome shotgun (WGS) entry which is preliminary data.</text>
</comment>
<organism evidence="2 3">
    <name type="scientific">Desmophyllum pertusum</name>
    <dbReference type="NCBI Taxonomy" id="174260"/>
    <lineage>
        <taxon>Eukaryota</taxon>
        <taxon>Metazoa</taxon>
        <taxon>Cnidaria</taxon>
        <taxon>Anthozoa</taxon>
        <taxon>Hexacorallia</taxon>
        <taxon>Scleractinia</taxon>
        <taxon>Caryophylliina</taxon>
        <taxon>Caryophylliidae</taxon>
        <taxon>Desmophyllum</taxon>
    </lineage>
</organism>
<reference evidence="2" key="1">
    <citation type="submission" date="2023-01" db="EMBL/GenBank/DDBJ databases">
        <title>Genome assembly of the deep-sea coral Lophelia pertusa.</title>
        <authorList>
            <person name="Herrera S."/>
            <person name="Cordes E."/>
        </authorList>
    </citation>
    <scope>NUCLEOTIDE SEQUENCE</scope>
    <source>
        <strain evidence="2">USNM1676648</strain>
        <tissue evidence="2">Polyp</tissue>
    </source>
</reference>
<name>A0A9W9YK64_9CNID</name>
<gene>
    <name evidence="2" type="ORF">OS493_029433</name>
</gene>
<sequence length="827" mass="93813">MDGSQKRSHVATGNTPHKPADKKSREEITSPVRRTLGFQERKSPLQKASRRLLQKARLVRSPKSPKQLPSTSKGSIPWQRKEQVALVQFVALFDDLKKDGTEWPTFGTRHEYWNKAAAFVQETTGTEFQRSGSSIRQQVMCELKHKFKTVSEAEDALGITVESYLEESPGCPAGLSGDSQQLSVSPALLGKMKSLAASQISDLVVEGLASLARGKRGDSFVTVVTGILMNLFEQEGVDVIAILDKLYIWVANKKGITSNPRTFVQLSLDAMKRLEDNSKVNLVFKFCQGLALDRPDKSGPLIPIHRMPFGLMQHCIEFFTCTNVMQIKEPRDFKLWHETMVTEFPERMQRLLAGPMWSGLDPQDMRDPLKARVNVPCSSKATQHRQDKKSLFTSTTDVQLAAFDQLKEANPDGRFWLKLDATDLKEALMESVSGVWNGDVDMGDGMLQELRRVYDGRVSLVGSVAAIHNRDSLEVELRKCVDSLDVDIPFLDEGFQLAVQDYRKKFDNRSTPEEKLKNANWNVVEFQTLLQQAQELKEAYEEQLSYLNPAVPHDLQAIRTSLRGLVSEAKSYLRNLFKKKRVAATHVLVLMLSDERRSKKPYALPVRYVPYRSLRDQYVRDLTKNVKIAMLDAGLILVGTCTDGEFCSLRSRGETRALHLWQLIHDARESVQKLSKNTLLEMLILLHLTGALLLLDQTVLFQTHVILELDELINGGLCLEDAVTYIRGRLVPAGYTPYPFRKNTEESLLDKLRSVVATYTFRHRIRELQEEGVDFTQHLYVPEVDPVTGRVRHDRADHNHLLKRIAKHVRDGGYTAFNYEAFFRCAS</sequence>
<dbReference type="Proteomes" id="UP001163046">
    <property type="component" value="Unassembled WGS sequence"/>
</dbReference>
<dbReference type="AlphaFoldDB" id="A0A9W9YK64"/>
<evidence type="ECO:0000313" key="3">
    <source>
        <dbReference type="Proteomes" id="UP001163046"/>
    </source>
</evidence>
<proteinExistence type="predicted"/>
<protein>
    <submittedName>
        <fullName evidence="2">Uncharacterized protein</fullName>
    </submittedName>
</protein>
<evidence type="ECO:0000313" key="2">
    <source>
        <dbReference type="EMBL" id="KAJ7354876.1"/>
    </source>
</evidence>